<feature type="domain" description="WW" evidence="13">
    <location>
        <begin position="317"/>
        <end position="350"/>
    </location>
</feature>
<feature type="compositionally biased region" description="Polar residues" evidence="12">
    <location>
        <begin position="64"/>
        <end position="76"/>
    </location>
</feature>
<evidence type="ECO:0000259" key="14">
    <source>
        <dbReference type="PROSITE" id="PS50237"/>
    </source>
</evidence>
<dbReference type="SUPFAM" id="SSF51045">
    <property type="entry name" value="WW domain"/>
    <property type="match status" value="4"/>
</dbReference>
<dbReference type="EC" id="2.3.2.26" evidence="9"/>
<dbReference type="FunFam" id="3.90.1750.10:FF:000026">
    <property type="entry name" value="E3 ubiquitin-protein ligase HACE1"/>
    <property type="match status" value="1"/>
</dbReference>
<dbReference type="InterPro" id="IPR050409">
    <property type="entry name" value="E3_ubiq-protein_ligase"/>
</dbReference>
<dbReference type="FunFam" id="3.30.2160.10:FF:000003">
    <property type="entry name" value="E3 ubiquitin-protein ligase"/>
    <property type="match status" value="1"/>
</dbReference>
<feature type="domain" description="WW" evidence="13">
    <location>
        <begin position="277"/>
        <end position="310"/>
    </location>
</feature>
<dbReference type="Proteomes" id="UP000504640">
    <property type="component" value="Unplaced"/>
</dbReference>
<dbReference type="InterPro" id="IPR036020">
    <property type="entry name" value="WW_dom_sf"/>
</dbReference>
<reference evidence="16" key="1">
    <citation type="submission" date="2025-08" db="UniProtKB">
        <authorList>
            <consortium name="RefSeq"/>
        </authorList>
    </citation>
    <scope>IDENTIFICATION</scope>
    <source>
        <tissue evidence="16">Blood</tissue>
    </source>
</reference>
<evidence type="ECO:0000256" key="6">
    <source>
        <dbReference type="ARBA" id="ARBA00022786"/>
    </source>
</evidence>
<feature type="region of interest" description="Disordered" evidence="12">
    <location>
        <begin position="107"/>
        <end position="185"/>
    </location>
</feature>
<dbReference type="PANTHER" id="PTHR11254:SF299">
    <property type="entry name" value="NEDD4-LIKE E3 UBIQUITIN-PROTEIN LIGASE WWP1"/>
    <property type="match status" value="1"/>
</dbReference>
<dbReference type="SMART" id="SM00456">
    <property type="entry name" value="WW"/>
    <property type="match status" value="4"/>
</dbReference>
<keyword evidence="7" id="KW-0832">Ubl conjugation</keyword>
<evidence type="ECO:0000256" key="7">
    <source>
        <dbReference type="ARBA" id="ARBA00022843"/>
    </source>
</evidence>
<dbReference type="GO" id="GO:0005634">
    <property type="term" value="C:nucleus"/>
    <property type="evidence" value="ECO:0007669"/>
    <property type="project" value="UniProtKB-SubCell"/>
</dbReference>
<dbReference type="SMART" id="SM00119">
    <property type="entry name" value="HECTc"/>
    <property type="match status" value="1"/>
</dbReference>
<keyword evidence="4 9" id="KW-0808">Transferase</keyword>
<dbReference type="PANTHER" id="PTHR11254">
    <property type="entry name" value="HECT DOMAIN UBIQUITIN-PROTEIN LIGASE"/>
    <property type="match status" value="1"/>
</dbReference>
<dbReference type="Gene3D" id="3.30.2160.10">
    <property type="entry name" value="Hect, E3 ligase catalytic domain"/>
    <property type="match status" value="1"/>
</dbReference>
<evidence type="ECO:0000256" key="12">
    <source>
        <dbReference type="SAM" id="MobiDB-lite"/>
    </source>
</evidence>
<evidence type="ECO:0000313" key="15">
    <source>
        <dbReference type="Proteomes" id="UP000504640"/>
    </source>
</evidence>
<comment type="catalytic activity">
    <reaction evidence="1 9">
        <text>S-ubiquitinyl-[E2 ubiquitin-conjugating enzyme]-L-cysteine + [acceptor protein]-L-lysine = [E2 ubiquitin-conjugating enzyme]-L-cysteine + N(6)-ubiquitinyl-[acceptor protein]-L-lysine.</text>
        <dbReference type="EC" id="2.3.2.26"/>
    </reaction>
</comment>
<keyword evidence="8" id="KW-0539">Nucleus</keyword>
<dbReference type="InterPro" id="IPR035983">
    <property type="entry name" value="Hect_E3_ubiquitin_ligase"/>
</dbReference>
<dbReference type="Gene3D" id="2.20.70.10">
    <property type="match status" value="3"/>
</dbReference>
<dbReference type="GO" id="GO:0043161">
    <property type="term" value="P:proteasome-mediated ubiquitin-dependent protein catabolic process"/>
    <property type="evidence" value="ECO:0007669"/>
    <property type="project" value="TreeGrafter"/>
</dbReference>
<dbReference type="InterPro" id="IPR000569">
    <property type="entry name" value="HECT_dom"/>
</dbReference>
<dbReference type="Pfam" id="PF00397">
    <property type="entry name" value="WW"/>
    <property type="match status" value="4"/>
</dbReference>
<dbReference type="Gene3D" id="3.30.2410.10">
    <property type="entry name" value="Hect, E3 ligase catalytic domain"/>
    <property type="match status" value="1"/>
</dbReference>
<organism evidence="15 16">
    <name type="scientific">Sapajus apella</name>
    <name type="common">Brown-capped capuchin</name>
    <name type="synonym">Cebus apella</name>
    <dbReference type="NCBI Taxonomy" id="9515"/>
    <lineage>
        <taxon>Eukaryota</taxon>
        <taxon>Metazoa</taxon>
        <taxon>Chordata</taxon>
        <taxon>Craniata</taxon>
        <taxon>Vertebrata</taxon>
        <taxon>Euteleostomi</taxon>
        <taxon>Mammalia</taxon>
        <taxon>Eutheria</taxon>
        <taxon>Euarchontoglires</taxon>
        <taxon>Primates</taxon>
        <taxon>Haplorrhini</taxon>
        <taxon>Platyrrhini</taxon>
        <taxon>Cebidae</taxon>
        <taxon>Cebinae</taxon>
        <taxon>Sapajus</taxon>
    </lineage>
</organism>
<dbReference type="CTD" id="11059"/>
<dbReference type="UniPathway" id="UPA00143"/>
<dbReference type="InterPro" id="IPR024928">
    <property type="entry name" value="E3_ub_ligase_SMURF1"/>
</dbReference>
<dbReference type="FunFam" id="2.20.70.10:FF:000005">
    <property type="entry name" value="E3 ubiquitin-protein ligase"/>
    <property type="match status" value="1"/>
</dbReference>
<dbReference type="GO" id="GO:0005737">
    <property type="term" value="C:cytoplasm"/>
    <property type="evidence" value="ECO:0007669"/>
    <property type="project" value="TreeGrafter"/>
</dbReference>
<dbReference type="FunFam" id="3.90.1750.10:FF:000002">
    <property type="entry name" value="E3 ubiquitin-protein ligase"/>
    <property type="match status" value="1"/>
</dbReference>
<feature type="domain" description="WW" evidence="13">
    <location>
        <begin position="202"/>
        <end position="235"/>
    </location>
</feature>
<feature type="region of interest" description="Disordered" evidence="12">
    <location>
        <begin position="31"/>
        <end position="76"/>
    </location>
</feature>
<dbReference type="RefSeq" id="XP_032105812.1">
    <property type="nucleotide sequence ID" value="XM_032249921.1"/>
</dbReference>
<sequence length="743" mass="85425">MLAVEGTNGIDNHVPTSTVVQNSCCSYVVNGDNAPSSPSQVAARPKNTPAPKPLTSEPADDTVNGESSSFEPTANASVMGTPVVSEENALSSHCTSTTVEEPPVQEILTSSENNECIPSTSAELGSEARSMLDPDTSNSGSSSAFEAAKSRQPDGYMDPVRQQSGNANTETLPSGWEQRKDPHGRTYYVDHNTRTTTWERPQPLPPGWERRVDDRGRVYYVDHNTRTTTWQRPTMESVRNFEQWQSQRNQLQGAMQQFNQRYLYSASMLAAENDPYGPLPPGWEKRVDSTDRVYFVNHNTKTTQWEDPRTQGLQNEEPLPEGWEIRYTREGVRYFVDHNTRTTTFKDPRNGKSSVTKGGPQIAYERSFRWKLAHFRYLCQSNALPSHVKINVSRQTLFEDSFQQIMALKPYDLRRRLYVIFRGEEGLDYGGLAREWFFLLSHEVLNPMYCLFEYAGKNNYCLQINPASTINPDHLSYFCFIGRFIAMALFHGKFIDTGFSLPFYKRMLSKKLTIKDLESIDTEFYNSLIWIRDNNIEECGLEMYFSVDMEILGKVTSHDLKLGGSNILVTEENKDEYIGLMTEWRFSRGVQEQTKAFLDGFNEVVPLQWLQYFDEKELEVMLCGMQEVDLADWQRNTVYRHYTRNSKQIIWFWQFVKETDNEVRMRLLQFVTGTCRLPLGGFAELMGSNGPQKFCIEKVGKDTWLPRSHTCFNRLDLPPYKSYEQLKEKLLFAIEETEGFGQE</sequence>
<dbReference type="FunFam" id="3.30.2410.10:FF:000002">
    <property type="entry name" value="E3 ubiquitin-protein ligase HECW2"/>
    <property type="match status" value="1"/>
</dbReference>
<dbReference type="InterPro" id="IPR001202">
    <property type="entry name" value="WW_dom"/>
</dbReference>
<dbReference type="Pfam" id="PF00632">
    <property type="entry name" value="HECT"/>
    <property type="match status" value="1"/>
</dbReference>
<feature type="domain" description="WW" evidence="13">
    <location>
        <begin position="170"/>
        <end position="203"/>
    </location>
</feature>
<keyword evidence="5" id="KW-0677">Repeat</keyword>
<evidence type="ECO:0000256" key="9">
    <source>
        <dbReference type="PIRNR" id="PIRNR001569"/>
    </source>
</evidence>
<keyword evidence="6 9" id="KW-0833">Ubl conjugation pathway</keyword>
<comment type="subcellular location">
    <subcellularLocation>
        <location evidence="2">Nucleus</location>
    </subcellularLocation>
</comment>
<dbReference type="CDD" id="cd00078">
    <property type="entry name" value="HECTc"/>
    <property type="match status" value="1"/>
</dbReference>
<keyword evidence="15" id="KW-1185">Reference proteome</keyword>
<gene>
    <name evidence="16" type="primary">WWP1</name>
</gene>
<feature type="domain" description="HECT" evidence="14">
    <location>
        <begin position="409"/>
        <end position="743"/>
    </location>
</feature>
<dbReference type="PROSITE" id="PS01159">
    <property type="entry name" value="WW_DOMAIN_1"/>
    <property type="match status" value="4"/>
</dbReference>
<proteinExistence type="predicted"/>
<dbReference type="FunFam" id="2.20.70.10:FF:000009">
    <property type="entry name" value="E3 ubiquitin-protein ligase"/>
    <property type="match status" value="1"/>
</dbReference>
<dbReference type="PIRSF" id="PIRSF001569">
    <property type="entry name" value="E3_ub_ligase_SMURF1"/>
    <property type="match status" value="1"/>
</dbReference>
<comment type="pathway">
    <text evidence="3 9">Protein modification; protein ubiquitination.</text>
</comment>
<dbReference type="GO" id="GO:0016567">
    <property type="term" value="P:protein ubiquitination"/>
    <property type="evidence" value="ECO:0007669"/>
    <property type="project" value="UniProtKB-UniPathway"/>
</dbReference>
<evidence type="ECO:0000313" key="16">
    <source>
        <dbReference type="RefSeq" id="XP_032105812.1"/>
    </source>
</evidence>
<evidence type="ECO:0000256" key="4">
    <source>
        <dbReference type="ARBA" id="ARBA00022679"/>
    </source>
</evidence>
<protein>
    <recommendedName>
        <fullName evidence="9">E3 ubiquitin-protein ligase</fullName>
        <ecNumber evidence="9">2.3.2.26</ecNumber>
    </recommendedName>
</protein>
<dbReference type="PROSITE" id="PS50237">
    <property type="entry name" value="HECT"/>
    <property type="match status" value="1"/>
</dbReference>
<dbReference type="CDD" id="cd00201">
    <property type="entry name" value="WW"/>
    <property type="match status" value="4"/>
</dbReference>
<feature type="compositionally biased region" description="Polar residues" evidence="12">
    <location>
        <begin position="135"/>
        <end position="144"/>
    </location>
</feature>
<evidence type="ECO:0000256" key="1">
    <source>
        <dbReference type="ARBA" id="ARBA00000885"/>
    </source>
</evidence>
<feature type="compositionally biased region" description="Polar residues" evidence="12">
    <location>
        <begin position="161"/>
        <end position="172"/>
    </location>
</feature>
<dbReference type="FunFam" id="2.20.70.10:FF:000093">
    <property type="entry name" value="NEDD4-like E3 ubiquitin-protein ligase WWP1"/>
    <property type="match status" value="1"/>
</dbReference>
<evidence type="ECO:0000259" key="13">
    <source>
        <dbReference type="PROSITE" id="PS50020"/>
    </source>
</evidence>
<evidence type="ECO:0000256" key="10">
    <source>
        <dbReference type="PIRSR" id="PIRSR001569-1"/>
    </source>
</evidence>
<dbReference type="Gene3D" id="3.90.1750.10">
    <property type="entry name" value="Hect, E3 ligase catalytic domains"/>
    <property type="match status" value="1"/>
</dbReference>
<dbReference type="GeneID" id="116531176"/>
<evidence type="ECO:0000256" key="8">
    <source>
        <dbReference type="ARBA" id="ARBA00023242"/>
    </source>
</evidence>
<dbReference type="AlphaFoldDB" id="A0A6J3FKD1"/>
<accession>A0A6J3FKD1</accession>
<evidence type="ECO:0000256" key="2">
    <source>
        <dbReference type="ARBA" id="ARBA00004123"/>
    </source>
</evidence>
<dbReference type="SUPFAM" id="SSF56204">
    <property type="entry name" value="Hect, E3 ligase catalytic domain"/>
    <property type="match status" value="1"/>
</dbReference>
<evidence type="ECO:0000256" key="5">
    <source>
        <dbReference type="ARBA" id="ARBA00022737"/>
    </source>
</evidence>
<feature type="active site" description="Glycyl thioester intermediate" evidence="10 11">
    <location>
        <position position="711"/>
    </location>
</feature>
<dbReference type="GO" id="GO:0046718">
    <property type="term" value="P:symbiont entry into host cell"/>
    <property type="evidence" value="ECO:0007669"/>
    <property type="project" value="UniProtKB-ARBA"/>
</dbReference>
<evidence type="ECO:0000256" key="3">
    <source>
        <dbReference type="ARBA" id="ARBA00004906"/>
    </source>
</evidence>
<dbReference type="GO" id="GO:0061630">
    <property type="term" value="F:ubiquitin protein ligase activity"/>
    <property type="evidence" value="ECO:0007669"/>
    <property type="project" value="UniProtKB-EC"/>
</dbReference>
<name>A0A6J3FKD1_SAPAP</name>
<evidence type="ECO:0000256" key="11">
    <source>
        <dbReference type="PROSITE-ProRule" id="PRU00104"/>
    </source>
</evidence>
<feature type="compositionally biased region" description="Polar residues" evidence="12">
    <location>
        <begin position="107"/>
        <end position="123"/>
    </location>
</feature>
<dbReference type="PROSITE" id="PS50020">
    <property type="entry name" value="WW_DOMAIN_2"/>
    <property type="match status" value="4"/>
</dbReference>